<comment type="cofactor">
    <cofactor evidence="1">
        <name>Fe cation</name>
        <dbReference type="ChEBI" id="CHEBI:24875"/>
    </cofactor>
</comment>
<evidence type="ECO:0000256" key="3">
    <source>
        <dbReference type="ARBA" id="ARBA00022723"/>
    </source>
</evidence>
<reference evidence="5 6" key="1">
    <citation type="journal article" date="2018" name="IMA Fungus">
        <title>IMA Genome-F 9: Draft genome sequence of Annulohypoxylon stygium, Aspergillus mulundensis, Berkeleyomyces basicola (syn. Thielaviopsis basicola), Ceratocystis smalleyi, two Cercospora beticola strains, Coleophoma cylindrospora, Fusarium fracticaudum, Phialophora cf. hyalina, and Morchella septimelata.</title>
        <authorList>
            <person name="Wingfield B.D."/>
            <person name="Bills G.F."/>
            <person name="Dong Y."/>
            <person name="Huang W."/>
            <person name="Nel W.J."/>
            <person name="Swalarsk-Parry B.S."/>
            <person name="Vaghefi N."/>
            <person name="Wilken P.M."/>
            <person name="An Z."/>
            <person name="de Beer Z.W."/>
            <person name="De Vos L."/>
            <person name="Chen L."/>
            <person name="Duong T.A."/>
            <person name="Gao Y."/>
            <person name="Hammerbacher A."/>
            <person name="Kikkert J.R."/>
            <person name="Li Y."/>
            <person name="Li H."/>
            <person name="Li K."/>
            <person name="Li Q."/>
            <person name="Liu X."/>
            <person name="Ma X."/>
            <person name="Naidoo K."/>
            <person name="Pethybridge S.J."/>
            <person name="Sun J."/>
            <person name="Steenkamp E.T."/>
            <person name="van der Nest M.A."/>
            <person name="van Wyk S."/>
            <person name="Wingfield M.J."/>
            <person name="Xiong C."/>
            <person name="Yue Q."/>
            <person name="Zhang X."/>
        </authorList>
    </citation>
    <scope>NUCLEOTIDE SEQUENCE [LARGE SCALE GENOMIC DNA]</scope>
    <source>
        <strain evidence="5 6">BP6252</strain>
    </source>
</reference>
<evidence type="ECO:0000256" key="1">
    <source>
        <dbReference type="ARBA" id="ARBA00001962"/>
    </source>
</evidence>
<name>A0A3D8Q883_9HELO</name>
<evidence type="ECO:0000256" key="2">
    <source>
        <dbReference type="ARBA" id="ARBA00005830"/>
    </source>
</evidence>
<accession>A0A3D8Q883</accession>
<dbReference type="InterPro" id="IPR008775">
    <property type="entry name" value="Phytyl_CoA_dOase-like"/>
</dbReference>
<protein>
    <submittedName>
        <fullName evidence="5">Uncharacterized protein</fullName>
    </submittedName>
</protein>
<evidence type="ECO:0000313" key="6">
    <source>
        <dbReference type="Proteomes" id="UP000256645"/>
    </source>
</evidence>
<comment type="caution">
    <text evidence="5">The sequence shown here is derived from an EMBL/GenBank/DDBJ whole genome shotgun (WGS) entry which is preliminary data.</text>
</comment>
<dbReference type="Pfam" id="PF05721">
    <property type="entry name" value="PhyH"/>
    <property type="match status" value="1"/>
</dbReference>
<dbReference type="PANTHER" id="PTHR20883:SF15">
    <property type="entry name" value="PHYTANOYL-COA DIOXYGENASE DOMAIN-CONTAINING PROTEIN 1"/>
    <property type="match status" value="1"/>
</dbReference>
<dbReference type="Proteomes" id="UP000256645">
    <property type="component" value="Unassembled WGS sequence"/>
</dbReference>
<dbReference type="AlphaFoldDB" id="A0A3D8Q883"/>
<keyword evidence="3" id="KW-0479">Metal-binding</keyword>
<sequence>MTSFAKPYLRKTQVQNRIQLGQGTTFLPGPTSPSIEPLIKHVLEHGYVILPSIYTSHQVSHALSELDRLEKEQASGPASQGGRNAFEGFNTRRIYALPDKSRAFDCFPIHPTVLKLNDFFLQENYLLTSFHTVNIEPGATEQEIHTDDGLIALPRPRPLMGIGTMVALDDFTSTNGATTLIPGSHLWSDARVPSRSEMIPAIMPAGSMVYFLNTLWHSGGANTSSQTRRSLTIQYCQPWIRTFENMTVAMGWEDLDQVPKPLLKLMGFSTHDFMGYVDGRAPRTGVEMRKKRLIEWALQEREKAKL</sequence>
<evidence type="ECO:0000313" key="5">
    <source>
        <dbReference type="EMBL" id="RDW58042.1"/>
    </source>
</evidence>
<dbReference type="STRING" id="1849047.A0A3D8Q883"/>
<organism evidence="5 6">
    <name type="scientific">Coleophoma cylindrospora</name>
    <dbReference type="NCBI Taxonomy" id="1849047"/>
    <lineage>
        <taxon>Eukaryota</taxon>
        <taxon>Fungi</taxon>
        <taxon>Dikarya</taxon>
        <taxon>Ascomycota</taxon>
        <taxon>Pezizomycotina</taxon>
        <taxon>Leotiomycetes</taxon>
        <taxon>Helotiales</taxon>
        <taxon>Dermateaceae</taxon>
        <taxon>Coleophoma</taxon>
    </lineage>
</organism>
<proteinExistence type="inferred from homology"/>
<dbReference type="EMBL" id="PDLM01000018">
    <property type="protein sequence ID" value="RDW58042.1"/>
    <property type="molecule type" value="Genomic_DNA"/>
</dbReference>
<dbReference type="PANTHER" id="PTHR20883">
    <property type="entry name" value="PHYTANOYL-COA DIOXYGENASE DOMAIN CONTAINING 1"/>
    <property type="match status" value="1"/>
</dbReference>
<dbReference type="Gene3D" id="2.60.120.620">
    <property type="entry name" value="q2cbj1_9rhob like domain"/>
    <property type="match status" value="1"/>
</dbReference>
<comment type="similarity">
    <text evidence="2">Belongs to the PhyH family.</text>
</comment>
<dbReference type="OrthoDB" id="445007at2759"/>
<gene>
    <name evidence="5" type="ORF">BP6252_13453</name>
</gene>
<keyword evidence="6" id="KW-1185">Reference proteome</keyword>
<keyword evidence="4" id="KW-0408">Iron</keyword>
<dbReference type="SUPFAM" id="SSF51197">
    <property type="entry name" value="Clavaminate synthase-like"/>
    <property type="match status" value="1"/>
</dbReference>
<evidence type="ECO:0000256" key="4">
    <source>
        <dbReference type="ARBA" id="ARBA00023004"/>
    </source>
</evidence>
<dbReference type="GO" id="GO:0046872">
    <property type="term" value="F:metal ion binding"/>
    <property type="evidence" value="ECO:0007669"/>
    <property type="project" value="UniProtKB-KW"/>
</dbReference>